<evidence type="ECO:0000259" key="1">
    <source>
        <dbReference type="Pfam" id="PF18029"/>
    </source>
</evidence>
<dbReference type="InterPro" id="IPR029068">
    <property type="entry name" value="Glyas_Bleomycin-R_OHBP_Dase"/>
</dbReference>
<dbReference type="EMBL" id="CADCUM010000117">
    <property type="protein sequence ID" value="CAA9401030.1"/>
    <property type="molecule type" value="Genomic_DNA"/>
</dbReference>
<dbReference type="Gene3D" id="3.10.180.10">
    <property type="entry name" value="2,3-Dihydroxybiphenyl 1,2-Dioxygenase, domain 1"/>
    <property type="match status" value="2"/>
</dbReference>
<proteinExistence type="predicted"/>
<accession>A0A6J4NY38</accession>
<feature type="domain" description="Glyoxalase-like" evidence="1">
    <location>
        <begin position="9"/>
        <end position="107"/>
    </location>
</feature>
<dbReference type="InterPro" id="IPR041581">
    <property type="entry name" value="Glyoxalase_6"/>
</dbReference>
<protein>
    <recommendedName>
        <fullName evidence="1">Glyoxalase-like domain-containing protein</fullName>
    </recommendedName>
</protein>
<reference evidence="2" key="1">
    <citation type="submission" date="2020-02" db="EMBL/GenBank/DDBJ databases">
        <authorList>
            <person name="Meier V. D."/>
        </authorList>
    </citation>
    <scope>NUCLEOTIDE SEQUENCE</scope>
    <source>
        <strain evidence="2">AVDCRST_MAG32</strain>
    </source>
</reference>
<dbReference type="PANTHER" id="PTHR35908">
    <property type="entry name" value="HYPOTHETICAL FUSION PROTEIN"/>
    <property type="match status" value="1"/>
</dbReference>
<feature type="domain" description="Glyoxalase-like" evidence="1">
    <location>
        <begin position="121"/>
        <end position="217"/>
    </location>
</feature>
<gene>
    <name evidence="2" type="ORF">AVDCRST_MAG32-2954</name>
</gene>
<dbReference type="AlphaFoldDB" id="A0A6J4NY38"/>
<dbReference type="PANTHER" id="PTHR35908:SF1">
    <property type="entry name" value="CONSERVED PROTEIN"/>
    <property type="match status" value="1"/>
</dbReference>
<name>A0A6J4NY38_9ACTN</name>
<dbReference type="Pfam" id="PF18029">
    <property type="entry name" value="Glyoxalase_6"/>
    <property type="match status" value="2"/>
</dbReference>
<organism evidence="2">
    <name type="scientific">uncultured Nocardioides sp</name>
    <dbReference type="NCBI Taxonomy" id="198441"/>
    <lineage>
        <taxon>Bacteria</taxon>
        <taxon>Bacillati</taxon>
        <taxon>Actinomycetota</taxon>
        <taxon>Actinomycetes</taxon>
        <taxon>Propionibacteriales</taxon>
        <taxon>Nocardioidaceae</taxon>
        <taxon>Nocardioides</taxon>
        <taxon>environmental samples</taxon>
    </lineage>
</organism>
<sequence>MSLATWQDLCLDARDPRPMAEFWAAVLGLEARQGEAPIALDGPTDAHRVWVNPVEHPRAAKNRLHLDVHARSIADLEALGATVVLPAEVSGFAWTTMQDPEGGEFCAFLREEVPSYRLHGIGIDCVDPEAQAAWWGRVLGSEPQPDQDWWTLHDATPIAGLTLDFAPVPEPRVPPNAVHWDVRGEVAVLLDAGATHLWDTEHWTVLADPEGNEFCVFPAVGD</sequence>
<evidence type="ECO:0000313" key="2">
    <source>
        <dbReference type="EMBL" id="CAA9401030.1"/>
    </source>
</evidence>
<dbReference type="SUPFAM" id="SSF54593">
    <property type="entry name" value="Glyoxalase/Bleomycin resistance protein/Dihydroxybiphenyl dioxygenase"/>
    <property type="match status" value="2"/>
</dbReference>